<evidence type="ECO:0000313" key="1">
    <source>
        <dbReference type="EMBL" id="RPA77417.1"/>
    </source>
</evidence>
<name>A0A3N4HW42_ASCIM</name>
<sequence length="104" mass="12777">MFNARLLYMCRFRMYERVVISGWLHLAIKNSLWDQKQEELRPLVRDYVRRDKYGWRTEEGVDMRRYQVMEIDACYGRGGKGGVVEAWVPYFRETRTVNDWCRNW</sequence>
<dbReference type="AlphaFoldDB" id="A0A3N4HW42"/>
<accession>A0A3N4HW42</accession>
<proteinExistence type="predicted"/>
<protein>
    <submittedName>
        <fullName evidence="1">Uncharacterized protein</fullName>
    </submittedName>
</protein>
<reference evidence="1 2" key="1">
    <citation type="journal article" date="2018" name="Nat. Ecol. Evol.">
        <title>Pezizomycetes genomes reveal the molecular basis of ectomycorrhizal truffle lifestyle.</title>
        <authorList>
            <person name="Murat C."/>
            <person name="Payen T."/>
            <person name="Noel B."/>
            <person name="Kuo A."/>
            <person name="Morin E."/>
            <person name="Chen J."/>
            <person name="Kohler A."/>
            <person name="Krizsan K."/>
            <person name="Balestrini R."/>
            <person name="Da Silva C."/>
            <person name="Montanini B."/>
            <person name="Hainaut M."/>
            <person name="Levati E."/>
            <person name="Barry K.W."/>
            <person name="Belfiori B."/>
            <person name="Cichocki N."/>
            <person name="Clum A."/>
            <person name="Dockter R.B."/>
            <person name="Fauchery L."/>
            <person name="Guy J."/>
            <person name="Iotti M."/>
            <person name="Le Tacon F."/>
            <person name="Lindquist E.A."/>
            <person name="Lipzen A."/>
            <person name="Malagnac F."/>
            <person name="Mello A."/>
            <person name="Molinier V."/>
            <person name="Miyauchi S."/>
            <person name="Poulain J."/>
            <person name="Riccioni C."/>
            <person name="Rubini A."/>
            <person name="Sitrit Y."/>
            <person name="Splivallo R."/>
            <person name="Traeger S."/>
            <person name="Wang M."/>
            <person name="Zifcakova L."/>
            <person name="Wipf D."/>
            <person name="Zambonelli A."/>
            <person name="Paolocci F."/>
            <person name="Nowrousian M."/>
            <person name="Ottonello S."/>
            <person name="Baldrian P."/>
            <person name="Spatafora J.W."/>
            <person name="Henrissat B."/>
            <person name="Nagy L.G."/>
            <person name="Aury J.M."/>
            <person name="Wincker P."/>
            <person name="Grigoriev I.V."/>
            <person name="Bonfante P."/>
            <person name="Martin F.M."/>
        </authorList>
    </citation>
    <scope>NUCLEOTIDE SEQUENCE [LARGE SCALE GENOMIC DNA]</scope>
    <source>
        <strain evidence="1 2">RN42</strain>
    </source>
</reference>
<organism evidence="1 2">
    <name type="scientific">Ascobolus immersus RN42</name>
    <dbReference type="NCBI Taxonomy" id="1160509"/>
    <lineage>
        <taxon>Eukaryota</taxon>
        <taxon>Fungi</taxon>
        <taxon>Dikarya</taxon>
        <taxon>Ascomycota</taxon>
        <taxon>Pezizomycotina</taxon>
        <taxon>Pezizomycetes</taxon>
        <taxon>Pezizales</taxon>
        <taxon>Ascobolaceae</taxon>
        <taxon>Ascobolus</taxon>
    </lineage>
</organism>
<keyword evidence="2" id="KW-1185">Reference proteome</keyword>
<evidence type="ECO:0000313" key="2">
    <source>
        <dbReference type="Proteomes" id="UP000275078"/>
    </source>
</evidence>
<gene>
    <name evidence="1" type="ORF">BJ508DRAFT_310241</name>
</gene>
<dbReference type="EMBL" id="ML119727">
    <property type="protein sequence ID" value="RPA77417.1"/>
    <property type="molecule type" value="Genomic_DNA"/>
</dbReference>
<dbReference type="Proteomes" id="UP000275078">
    <property type="component" value="Unassembled WGS sequence"/>
</dbReference>